<evidence type="ECO:0000313" key="4">
    <source>
        <dbReference type="EMBL" id="MFC0471070.1"/>
    </source>
</evidence>
<keyword evidence="2" id="KW-0472">Membrane</keyword>
<organism evidence="4 5">
    <name type="scientific">Halalkalibacter kiskunsagensis</name>
    <dbReference type="NCBI Taxonomy" id="1548599"/>
    <lineage>
        <taxon>Bacteria</taxon>
        <taxon>Bacillati</taxon>
        <taxon>Bacillota</taxon>
        <taxon>Bacilli</taxon>
        <taxon>Bacillales</taxon>
        <taxon>Bacillaceae</taxon>
        <taxon>Halalkalibacter</taxon>
    </lineage>
</organism>
<evidence type="ECO:0000259" key="3">
    <source>
        <dbReference type="Pfam" id="PF02397"/>
    </source>
</evidence>
<evidence type="ECO:0000256" key="2">
    <source>
        <dbReference type="SAM" id="Phobius"/>
    </source>
</evidence>
<evidence type="ECO:0000313" key="5">
    <source>
        <dbReference type="Proteomes" id="UP001589838"/>
    </source>
</evidence>
<evidence type="ECO:0000256" key="1">
    <source>
        <dbReference type="ARBA" id="ARBA00006464"/>
    </source>
</evidence>
<feature type="transmembrane region" description="Helical" evidence="2">
    <location>
        <begin position="33"/>
        <end position="54"/>
    </location>
</feature>
<dbReference type="GO" id="GO:0016740">
    <property type="term" value="F:transferase activity"/>
    <property type="evidence" value="ECO:0007669"/>
    <property type="project" value="UniProtKB-KW"/>
</dbReference>
<protein>
    <submittedName>
        <fullName evidence="4">Sugar transferase</fullName>
    </submittedName>
</protein>
<dbReference type="PANTHER" id="PTHR30576:SF0">
    <property type="entry name" value="UNDECAPRENYL-PHOSPHATE N-ACETYLGALACTOSAMINYL 1-PHOSPHATE TRANSFERASE-RELATED"/>
    <property type="match status" value="1"/>
</dbReference>
<dbReference type="EMBL" id="JBHLUX010000029">
    <property type="protein sequence ID" value="MFC0471070.1"/>
    <property type="molecule type" value="Genomic_DNA"/>
</dbReference>
<dbReference type="Proteomes" id="UP001589838">
    <property type="component" value="Unassembled WGS sequence"/>
</dbReference>
<comment type="similarity">
    <text evidence="1">Belongs to the bacterial sugar transferase family.</text>
</comment>
<dbReference type="InterPro" id="IPR003362">
    <property type="entry name" value="Bact_transf"/>
</dbReference>
<feature type="domain" description="Bacterial sugar transferase" evidence="3">
    <location>
        <begin position="28"/>
        <end position="216"/>
    </location>
</feature>
<sequence>MGEAQAASSGKAKTTVNVNESKVYLFNKRLIDIMGSLAGLIFLSPLFLLIAILIKLEDRNGPVFFKQVRVGKNEKEFHMLKFRSMVSNAEELLESLLEQNEVSGAMFKMKDDPRVTRIGKFIRKTSIDELPQLINVLKGEMSLVGPRPPLPREVKEYTEYEKQRLLVIPGCTGLWQISGRSNIGFREMVELDLTYVENRTVWFDIKIITRTFLVLLGSKDAF</sequence>
<dbReference type="Pfam" id="PF02397">
    <property type="entry name" value="Bac_transf"/>
    <property type="match status" value="1"/>
</dbReference>
<keyword evidence="5" id="KW-1185">Reference proteome</keyword>
<keyword evidence="2" id="KW-1133">Transmembrane helix</keyword>
<accession>A0ABV6KDM9</accession>
<keyword evidence="4" id="KW-0808">Transferase</keyword>
<dbReference type="RefSeq" id="WP_335958408.1">
    <property type="nucleotide sequence ID" value="NZ_JAXBLX010000001.1"/>
</dbReference>
<proteinExistence type="inferred from homology"/>
<comment type="caution">
    <text evidence="4">The sequence shown here is derived from an EMBL/GenBank/DDBJ whole genome shotgun (WGS) entry which is preliminary data.</text>
</comment>
<reference evidence="4 5" key="1">
    <citation type="submission" date="2024-09" db="EMBL/GenBank/DDBJ databases">
        <authorList>
            <person name="Sun Q."/>
            <person name="Mori K."/>
        </authorList>
    </citation>
    <scope>NUCLEOTIDE SEQUENCE [LARGE SCALE GENOMIC DNA]</scope>
    <source>
        <strain evidence="4 5">NCAIM B.02610</strain>
    </source>
</reference>
<gene>
    <name evidence="4" type="ORF">ACFFHM_11400</name>
</gene>
<keyword evidence="2" id="KW-0812">Transmembrane</keyword>
<dbReference type="PANTHER" id="PTHR30576">
    <property type="entry name" value="COLANIC BIOSYNTHESIS UDP-GLUCOSE LIPID CARRIER TRANSFERASE"/>
    <property type="match status" value="1"/>
</dbReference>
<name>A0ABV6KDM9_9BACI</name>